<dbReference type="EMBL" id="MFZM01000035">
    <property type="protein sequence ID" value="OGK22739.1"/>
    <property type="molecule type" value="Genomic_DNA"/>
</dbReference>
<dbReference type="Gene3D" id="3.30.70.20">
    <property type="match status" value="1"/>
</dbReference>
<dbReference type="AlphaFoldDB" id="A0A1F7GUM8"/>
<dbReference type="GO" id="GO:0005506">
    <property type="term" value="F:iron ion binding"/>
    <property type="evidence" value="ECO:0007669"/>
    <property type="project" value="UniProtKB-UniRule"/>
</dbReference>
<dbReference type="Proteomes" id="UP000177159">
    <property type="component" value="Unassembled WGS sequence"/>
</dbReference>
<evidence type="ECO:0000313" key="8">
    <source>
        <dbReference type="EMBL" id="OGK22739.1"/>
    </source>
</evidence>
<keyword evidence="4 6" id="KW-0408">Iron</keyword>
<accession>A0A1F7GUM8</accession>
<proteinExistence type="predicted"/>
<dbReference type="PRINTS" id="PR00352">
    <property type="entry name" value="3FE4SFRDOXIN"/>
</dbReference>
<keyword evidence="1 6" id="KW-0813">Transport</keyword>
<comment type="function">
    <text evidence="6">Ferredoxins are iron-sulfur proteins that transfer electrons in a wide variety of metabolic reactions.</text>
</comment>
<gene>
    <name evidence="8" type="ORF">A3C24_04090</name>
</gene>
<dbReference type="InterPro" id="IPR051269">
    <property type="entry name" value="Fe-S_cluster_ET"/>
</dbReference>
<evidence type="ECO:0000256" key="4">
    <source>
        <dbReference type="ARBA" id="ARBA00023004"/>
    </source>
</evidence>
<dbReference type="PANTHER" id="PTHR36923:SF3">
    <property type="entry name" value="FERREDOXIN"/>
    <property type="match status" value="1"/>
</dbReference>
<protein>
    <recommendedName>
        <fullName evidence="6">Ferredoxin</fullName>
    </recommendedName>
</protein>
<evidence type="ECO:0000256" key="2">
    <source>
        <dbReference type="ARBA" id="ARBA00022723"/>
    </source>
</evidence>
<evidence type="ECO:0000256" key="5">
    <source>
        <dbReference type="ARBA" id="ARBA00023014"/>
    </source>
</evidence>
<evidence type="ECO:0000256" key="1">
    <source>
        <dbReference type="ARBA" id="ARBA00022448"/>
    </source>
</evidence>
<keyword evidence="5 6" id="KW-0411">Iron-sulfur</keyword>
<dbReference type="SUPFAM" id="SSF54862">
    <property type="entry name" value="4Fe-4S ferredoxins"/>
    <property type="match status" value="1"/>
</dbReference>
<keyword evidence="2 6" id="KW-0479">Metal-binding</keyword>
<dbReference type="PANTHER" id="PTHR36923">
    <property type="entry name" value="FERREDOXIN"/>
    <property type="match status" value="1"/>
</dbReference>
<evidence type="ECO:0000313" key="9">
    <source>
        <dbReference type="Proteomes" id="UP000177159"/>
    </source>
</evidence>
<keyword evidence="3 6" id="KW-0249">Electron transport</keyword>
<evidence type="ECO:0000256" key="3">
    <source>
        <dbReference type="ARBA" id="ARBA00022982"/>
    </source>
</evidence>
<name>A0A1F7GUM8_9BACT</name>
<dbReference type="GO" id="GO:0051536">
    <property type="term" value="F:iron-sulfur cluster binding"/>
    <property type="evidence" value="ECO:0007669"/>
    <property type="project" value="UniProtKB-KW"/>
</dbReference>
<dbReference type="Pfam" id="PF13459">
    <property type="entry name" value="Fer4_15"/>
    <property type="match status" value="1"/>
</dbReference>
<evidence type="ECO:0000256" key="6">
    <source>
        <dbReference type="RuleBase" id="RU368020"/>
    </source>
</evidence>
<feature type="domain" description="4Fe-4S ferredoxin-type" evidence="7">
    <location>
        <begin position="2"/>
        <end position="30"/>
    </location>
</feature>
<dbReference type="InterPro" id="IPR017896">
    <property type="entry name" value="4Fe4S_Fe-S-bd"/>
</dbReference>
<organism evidence="8 9">
    <name type="scientific">Candidatus Roizmanbacteria bacterium RIFCSPHIGHO2_02_FULL_37_24</name>
    <dbReference type="NCBI Taxonomy" id="1802037"/>
    <lineage>
        <taxon>Bacteria</taxon>
        <taxon>Candidatus Roizmaniibacteriota</taxon>
    </lineage>
</organism>
<dbReference type="PROSITE" id="PS51379">
    <property type="entry name" value="4FE4S_FER_2"/>
    <property type="match status" value="1"/>
</dbReference>
<dbReference type="InterPro" id="IPR001080">
    <property type="entry name" value="3Fe4S_ferredoxin"/>
</dbReference>
<evidence type="ECO:0000259" key="7">
    <source>
        <dbReference type="PROSITE" id="PS51379"/>
    </source>
</evidence>
<comment type="caution">
    <text evidence="8">The sequence shown here is derived from an EMBL/GenBank/DDBJ whole genome shotgun (WGS) entry which is preliminary data.</text>
</comment>
<dbReference type="GO" id="GO:0009055">
    <property type="term" value="F:electron transfer activity"/>
    <property type="evidence" value="ECO:0007669"/>
    <property type="project" value="UniProtKB-UniRule"/>
</dbReference>
<reference evidence="8 9" key="1">
    <citation type="journal article" date="2016" name="Nat. Commun.">
        <title>Thousands of microbial genomes shed light on interconnected biogeochemical processes in an aquifer system.</title>
        <authorList>
            <person name="Anantharaman K."/>
            <person name="Brown C.T."/>
            <person name="Hug L.A."/>
            <person name="Sharon I."/>
            <person name="Castelle C.J."/>
            <person name="Probst A.J."/>
            <person name="Thomas B.C."/>
            <person name="Singh A."/>
            <person name="Wilkins M.J."/>
            <person name="Karaoz U."/>
            <person name="Brodie E.L."/>
            <person name="Williams K.H."/>
            <person name="Hubbard S.S."/>
            <person name="Banfield J.F."/>
        </authorList>
    </citation>
    <scope>NUCLEOTIDE SEQUENCE [LARGE SCALE GENOMIC DNA]</scope>
</reference>
<sequence length="73" mass="7997">MPKIIQERDKCIGCGSCAAVAPDYFELDENDGLANLIKGKMAKGAFVREIKKIDSSIKEAVSICPLEIIKIKK</sequence>